<gene>
    <name evidence="3" type="ORF">CAPTEDRAFT_175473</name>
</gene>
<dbReference type="PANTHER" id="PTHR46657">
    <property type="entry name" value="CENTROSOMAL PROTEIN OF 128 KDA"/>
    <property type="match status" value="1"/>
</dbReference>
<dbReference type="Proteomes" id="UP000014760">
    <property type="component" value="Unassembled WGS sequence"/>
</dbReference>
<keyword evidence="5" id="KW-1185">Reference proteome</keyword>
<proteinExistence type="predicted"/>
<evidence type="ECO:0000256" key="1">
    <source>
        <dbReference type="SAM" id="Coils"/>
    </source>
</evidence>
<dbReference type="Gene3D" id="6.10.250.3110">
    <property type="match status" value="1"/>
</dbReference>
<protein>
    <submittedName>
        <fullName evidence="3 4">Uncharacterized protein</fullName>
    </submittedName>
</protein>
<keyword evidence="1" id="KW-0175">Coiled coil</keyword>
<dbReference type="OrthoDB" id="10046318at2759"/>
<reference evidence="4" key="3">
    <citation type="submission" date="2015-06" db="UniProtKB">
        <authorList>
            <consortium name="EnsemblMetazoa"/>
        </authorList>
    </citation>
    <scope>IDENTIFICATION</scope>
</reference>
<dbReference type="GO" id="GO:0005814">
    <property type="term" value="C:centriole"/>
    <property type="evidence" value="ECO:0007669"/>
    <property type="project" value="TreeGrafter"/>
</dbReference>
<organism evidence="3">
    <name type="scientific">Capitella teleta</name>
    <name type="common">Polychaete worm</name>
    <dbReference type="NCBI Taxonomy" id="283909"/>
    <lineage>
        <taxon>Eukaryota</taxon>
        <taxon>Metazoa</taxon>
        <taxon>Spiralia</taxon>
        <taxon>Lophotrochozoa</taxon>
        <taxon>Annelida</taxon>
        <taxon>Polychaeta</taxon>
        <taxon>Sedentaria</taxon>
        <taxon>Scolecida</taxon>
        <taxon>Capitellidae</taxon>
        <taxon>Capitella</taxon>
    </lineage>
</organism>
<dbReference type="PANTHER" id="PTHR46657:SF1">
    <property type="entry name" value="CENTROSOMAL PROTEIN OF 128 KDA"/>
    <property type="match status" value="1"/>
</dbReference>
<feature type="region of interest" description="Disordered" evidence="2">
    <location>
        <begin position="88"/>
        <end position="120"/>
    </location>
</feature>
<name>R7V1Z6_CAPTE</name>
<dbReference type="EMBL" id="AMQN01005369">
    <property type="status" value="NOT_ANNOTATED_CDS"/>
    <property type="molecule type" value="Genomic_DNA"/>
</dbReference>
<evidence type="ECO:0000313" key="3">
    <source>
        <dbReference type="EMBL" id="ELU12564.1"/>
    </source>
</evidence>
<dbReference type="AlphaFoldDB" id="R7V1Z6"/>
<dbReference type="HOGENOM" id="CLU_691253_0_0_1"/>
<dbReference type="GO" id="GO:0000922">
    <property type="term" value="C:spindle pole"/>
    <property type="evidence" value="ECO:0007669"/>
    <property type="project" value="TreeGrafter"/>
</dbReference>
<reference evidence="5" key="1">
    <citation type="submission" date="2012-12" db="EMBL/GenBank/DDBJ databases">
        <authorList>
            <person name="Hellsten U."/>
            <person name="Grimwood J."/>
            <person name="Chapman J.A."/>
            <person name="Shapiro H."/>
            <person name="Aerts A."/>
            <person name="Otillar R.P."/>
            <person name="Terry A.Y."/>
            <person name="Boore J.L."/>
            <person name="Simakov O."/>
            <person name="Marletaz F."/>
            <person name="Cho S.-J."/>
            <person name="Edsinger-Gonzales E."/>
            <person name="Havlak P."/>
            <person name="Kuo D.-H."/>
            <person name="Larsson T."/>
            <person name="Lv J."/>
            <person name="Arendt D."/>
            <person name="Savage R."/>
            <person name="Osoegawa K."/>
            <person name="de Jong P."/>
            <person name="Lindberg D.R."/>
            <person name="Seaver E.C."/>
            <person name="Weisblat D.A."/>
            <person name="Putnam N.H."/>
            <person name="Grigoriev I.V."/>
            <person name="Rokhsar D.S."/>
        </authorList>
    </citation>
    <scope>NUCLEOTIDE SEQUENCE</scope>
    <source>
        <strain evidence="5">I ESC-2004</strain>
    </source>
</reference>
<feature type="region of interest" description="Disordered" evidence="2">
    <location>
        <begin position="1"/>
        <end position="27"/>
    </location>
</feature>
<dbReference type="EMBL" id="KB295847">
    <property type="protein sequence ID" value="ELU12564.1"/>
    <property type="molecule type" value="Genomic_DNA"/>
</dbReference>
<evidence type="ECO:0000313" key="5">
    <source>
        <dbReference type="Proteomes" id="UP000014760"/>
    </source>
</evidence>
<dbReference type="InterPro" id="IPR026652">
    <property type="entry name" value="CEP128"/>
</dbReference>
<dbReference type="EnsemblMetazoa" id="CapteT175473">
    <property type="protein sequence ID" value="CapteP175473"/>
    <property type="gene ID" value="CapteG175473"/>
</dbReference>
<accession>R7V1Z6</accession>
<dbReference type="STRING" id="283909.R7V1Z6"/>
<reference evidence="3 5" key="2">
    <citation type="journal article" date="2013" name="Nature">
        <title>Insights into bilaterian evolution from three spiralian genomes.</title>
        <authorList>
            <person name="Simakov O."/>
            <person name="Marletaz F."/>
            <person name="Cho S.J."/>
            <person name="Edsinger-Gonzales E."/>
            <person name="Havlak P."/>
            <person name="Hellsten U."/>
            <person name="Kuo D.H."/>
            <person name="Larsson T."/>
            <person name="Lv J."/>
            <person name="Arendt D."/>
            <person name="Savage R."/>
            <person name="Osoegawa K."/>
            <person name="de Jong P."/>
            <person name="Grimwood J."/>
            <person name="Chapman J.A."/>
            <person name="Shapiro H."/>
            <person name="Aerts A."/>
            <person name="Otillar R.P."/>
            <person name="Terry A.Y."/>
            <person name="Boore J.L."/>
            <person name="Grigoriev I.V."/>
            <person name="Lindberg D.R."/>
            <person name="Seaver E.C."/>
            <person name="Weisblat D.A."/>
            <person name="Putnam N.H."/>
            <person name="Rokhsar D.S."/>
        </authorList>
    </citation>
    <scope>NUCLEOTIDE SEQUENCE</scope>
    <source>
        <strain evidence="3 5">I ESC-2004</strain>
    </source>
</reference>
<feature type="coiled-coil region" evidence="1">
    <location>
        <begin position="256"/>
        <end position="391"/>
    </location>
</feature>
<evidence type="ECO:0000256" key="2">
    <source>
        <dbReference type="SAM" id="MobiDB-lite"/>
    </source>
</evidence>
<dbReference type="OMA" id="NTRILHQ"/>
<sequence>MSTDSTDYSGSRSYKRRSGGGGWERTSRKVENLAHSLKDTNRNLKAVDKMLLDYKDASEQQNSVIDKLQGDVSRSRHRIRDEKARIRGSSLRGCSEEDLSRDSRRRSRMPTSPLRNYDRAASDHEFADDWQPTRNSVRFYDDMDTPPRLHRLHQSVRDVSSEQLRLEDDLQQEILRRHRIETDHNKTLAALLEQTKQADPALNSVEQRLQSIQDELRSERTFLRRKQDEVGKVSQELKQQPANVVYDGRVNAVENEAQLRARLTQVETQKTAMESELERTKQRLEQVDGNKSTLITEVNDMRRQLSRVEHERDQLGLQLEQRERDLKAQLKTRSLDEQQDGLREQEIKRLKQDLEEARSQLTKSASVVGDYGELRRELDKSERLRSQLSDHIQVGVALF</sequence>
<evidence type="ECO:0000313" key="4">
    <source>
        <dbReference type="EnsemblMetazoa" id="CapteP175473"/>
    </source>
</evidence>